<evidence type="ECO:0000313" key="1">
    <source>
        <dbReference type="EMBL" id="MBW0466322.1"/>
    </source>
</evidence>
<dbReference type="Proteomes" id="UP000765509">
    <property type="component" value="Unassembled WGS sequence"/>
</dbReference>
<accession>A0A9Q3BJY3</accession>
<dbReference type="AlphaFoldDB" id="A0A9Q3BJY3"/>
<comment type="caution">
    <text evidence="1">The sequence shown here is derived from an EMBL/GenBank/DDBJ whole genome shotgun (WGS) entry which is preliminary data.</text>
</comment>
<gene>
    <name evidence="1" type="ORF">O181_006037</name>
</gene>
<dbReference type="OrthoDB" id="10030726at2759"/>
<sequence>MTIVHKSRNVPRNAASLRRWALANTPENPEWVPQEETHIEGIYVTDTGTEFFNEVKESYKMENYFHILCQVLMKDRKDTSLSFKLDELWK</sequence>
<proteinExistence type="predicted"/>
<organism evidence="1 2">
    <name type="scientific">Austropuccinia psidii MF-1</name>
    <dbReference type="NCBI Taxonomy" id="1389203"/>
    <lineage>
        <taxon>Eukaryota</taxon>
        <taxon>Fungi</taxon>
        <taxon>Dikarya</taxon>
        <taxon>Basidiomycota</taxon>
        <taxon>Pucciniomycotina</taxon>
        <taxon>Pucciniomycetes</taxon>
        <taxon>Pucciniales</taxon>
        <taxon>Sphaerophragmiaceae</taxon>
        <taxon>Austropuccinia</taxon>
    </lineage>
</organism>
<keyword evidence="2" id="KW-1185">Reference proteome</keyword>
<reference evidence="1" key="1">
    <citation type="submission" date="2021-03" db="EMBL/GenBank/DDBJ databases">
        <title>Draft genome sequence of rust myrtle Austropuccinia psidii MF-1, a brazilian biotype.</title>
        <authorList>
            <person name="Quecine M.C."/>
            <person name="Pachon D.M.R."/>
            <person name="Bonatelli M.L."/>
            <person name="Correr F.H."/>
            <person name="Franceschini L.M."/>
            <person name="Leite T.F."/>
            <person name="Margarido G.R.A."/>
            <person name="Almeida C.A."/>
            <person name="Ferrarezi J.A."/>
            <person name="Labate C.A."/>
        </authorList>
    </citation>
    <scope>NUCLEOTIDE SEQUENCE</scope>
    <source>
        <strain evidence="1">MF-1</strain>
    </source>
</reference>
<dbReference type="EMBL" id="AVOT02001265">
    <property type="protein sequence ID" value="MBW0466322.1"/>
    <property type="molecule type" value="Genomic_DNA"/>
</dbReference>
<evidence type="ECO:0000313" key="2">
    <source>
        <dbReference type="Proteomes" id="UP000765509"/>
    </source>
</evidence>
<name>A0A9Q3BJY3_9BASI</name>
<protein>
    <submittedName>
        <fullName evidence="1">Uncharacterized protein</fullName>
    </submittedName>
</protein>